<keyword evidence="1" id="KW-1133">Transmembrane helix</keyword>
<protein>
    <submittedName>
        <fullName evidence="2">Uncharacterized protein</fullName>
    </submittedName>
</protein>
<reference evidence="3" key="1">
    <citation type="submission" date="2016-10" db="EMBL/GenBank/DDBJ databases">
        <authorList>
            <person name="Varghese N."/>
            <person name="Submissions S."/>
        </authorList>
    </citation>
    <scope>NUCLEOTIDE SEQUENCE [LARGE SCALE GENOMIC DNA]</scope>
    <source>
        <strain evidence="3">DUS833</strain>
    </source>
</reference>
<proteinExistence type="predicted"/>
<feature type="transmembrane region" description="Helical" evidence="1">
    <location>
        <begin position="12"/>
        <end position="32"/>
    </location>
</feature>
<name>A0A1H1JT52_9BURK</name>
<dbReference type="AlphaFoldDB" id="A0A1H1JT52"/>
<evidence type="ECO:0000256" key="1">
    <source>
        <dbReference type="SAM" id="Phobius"/>
    </source>
</evidence>
<evidence type="ECO:0000313" key="3">
    <source>
        <dbReference type="Proteomes" id="UP000199365"/>
    </source>
</evidence>
<evidence type="ECO:0000313" key="2">
    <source>
        <dbReference type="EMBL" id="SDR52687.1"/>
    </source>
</evidence>
<gene>
    <name evidence="2" type="ORF">SAMN05445850_5523</name>
</gene>
<dbReference type="EMBL" id="FNKX01000002">
    <property type="protein sequence ID" value="SDR52687.1"/>
    <property type="molecule type" value="Genomic_DNA"/>
</dbReference>
<keyword evidence="1" id="KW-0812">Transmembrane</keyword>
<accession>A0A1H1JT52</accession>
<keyword evidence="3" id="KW-1185">Reference proteome</keyword>
<sequence length="162" mass="17470">MSRFGYWRNKSSRFLALLVGGVLISGLVSIFFTERQKMSEQKAGVQAPTINISGSSFTNVGKAVTVPGDSNVQLNIQNTAMNHVDTAVEIRDRQAIPELKAKLPPGVTDEQILEALKAIQTAPANDQAREAAVKNSPIWDAIKDATPDVLAFLIKIGVGLLK</sequence>
<dbReference type="Proteomes" id="UP000199365">
    <property type="component" value="Unassembled WGS sequence"/>
</dbReference>
<organism evidence="2 3">
    <name type="scientific">Paraburkholderia tuberum</name>
    <dbReference type="NCBI Taxonomy" id="157910"/>
    <lineage>
        <taxon>Bacteria</taxon>
        <taxon>Pseudomonadati</taxon>
        <taxon>Pseudomonadota</taxon>
        <taxon>Betaproteobacteria</taxon>
        <taxon>Burkholderiales</taxon>
        <taxon>Burkholderiaceae</taxon>
        <taxon>Paraburkholderia</taxon>
    </lineage>
</organism>
<keyword evidence="1" id="KW-0472">Membrane</keyword>